<dbReference type="EMBL" id="CP051204">
    <property type="protein sequence ID" value="QJB38674.1"/>
    <property type="molecule type" value="Genomic_DNA"/>
</dbReference>
<sequence>MLFTEIANYCYPYTDKHACFRQELSLNGQSPPDFLKTNTATVNHPDGATTFWGESYYKLLGNDEAGAKGFLSHGFFSDGVGLPGWDCRIANL</sequence>
<evidence type="ECO:0000313" key="1">
    <source>
        <dbReference type="EMBL" id="QJB38674.1"/>
    </source>
</evidence>
<organism evidence="1 2">
    <name type="scientific">Chitinophaga oryzae</name>
    <dbReference type="NCBI Taxonomy" id="2725414"/>
    <lineage>
        <taxon>Bacteria</taxon>
        <taxon>Pseudomonadati</taxon>
        <taxon>Bacteroidota</taxon>
        <taxon>Chitinophagia</taxon>
        <taxon>Chitinophagales</taxon>
        <taxon>Chitinophagaceae</taxon>
        <taxon>Chitinophaga</taxon>
    </lineage>
</organism>
<dbReference type="RefSeq" id="WP_168860785.1">
    <property type="nucleotide sequence ID" value="NZ_CP051204.2"/>
</dbReference>
<protein>
    <submittedName>
        <fullName evidence="1">Uncharacterized protein</fullName>
    </submittedName>
</protein>
<name>A0ABX6LEY1_9BACT</name>
<keyword evidence="2" id="KW-1185">Reference proteome</keyword>
<gene>
    <name evidence="1" type="ORF">HF324_12680</name>
</gene>
<evidence type="ECO:0000313" key="2">
    <source>
        <dbReference type="Proteomes" id="UP000503144"/>
    </source>
</evidence>
<accession>A0ABX6LEY1</accession>
<proteinExistence type="predicted"/>
<dbReference type="Proteomes" id="UP000503144">
    <property type="component" value="Chromosome"/>
</dbReference>
<reference evidence="1" key="1">
    <citation type="submission" date="2020-09" db="EMBL/GenBank/DDBJ databases">
        <authorList>
            <person name="Kittiwongwattana C."/>
        </authorList>
    </citation>
    <scope>NUCLEOTIDE SEQUENCE</scope>
    <source>
        <strain evidence="1">1303</strain>
    </source>
</reference>